<dbReference type="GO" id="GO:0003977">
    <property type="term" value="F:UDP-N-acetylglucosamine diphosphorylase activity"/>
    <property type="evidence" value="ECO:0007669"/>
    <property type="project" value="TreeGrafter"/>
</dbReference>
<evidence type="ECO:0000256" key="5">
    <source>
        <dbReference type="ARBA" id="ARBA00022679"/>
    </source>
</evidence>
<feature type="domain" description="Helicase ATP-binding" evidence="22">
    <location>
        <begin position="756"/>
        <end position="926"/>
    </location>
</feature>
<dbReference type="Pfam" id="PF00270">
    <property type="entry name" value="DEAD"/>
    <property type="match status" value="1"/>
</dbReference>
<dbReference type="InterPro" id="IPR002618">
    <property type="entry name" value="UDPGP_fam"/>
</dbReference>
<evidence type="ECO:0000256" key="3">
    <source>
        <dbReference type="ARBA" id="ARBA00012552"/>
    </source>
</evidence>
<dbReference type="GO" id="GO:0006048">
    <property type="term" value="P:UDP-N-acetylglucosamine biosynthetic process"/>
    <property type="evidence" value="ECO:0007669"/>
    <property type="project" value="TreeGrafter"/>
</dbReference>
<keyword evidence="8" id="KW-0378">Hydrolase</keyword>
<evidence type="ECO:0000256" key="11">
    <source>
        <dbReference type="ARBA" id="ARBA00022884"/>
    </source>
</evidence>
<name>A0A8J5SZ17_ZIZPA</name>
<dbReference type="InterPro" id="IPR000629">
    <property type="entry name" value="RNA-helicase_DEAD-box_CS"/>
</dbReference>
<evidence type="ECO:0000256" key="10">
    <source>
        <dbReference type="ARBA" id="ARBA00022840"/>
    </source>
</evidence>
<dbReference type="AlphaFoldDB" id="A0A8J5SZ17"/>
<keyword evidence="7" id="KW-0547">Nucleotide-binding</keyword>
<feature type="domain" description="Helicase C-terminal" evidence="23">
    <location>
        <begin position="922"/>
        <end position="1066"/>
    </location>
</feature>
<evidence type="ECO:0000256" key="8">
    <source>
        <dbReference type="ARBA" id="ARBA00022801"/>
    </source>
</evidence>
<dbReference type="Pfam" id="PF01704">
    <property type="entry name" value="UDPGP"/>
    <property type="match status" value="1"/>
</dbReference>
<feature type="region of interest" description="Disordered" evidence="21">
    <location>
        <begin position="610"/>
        <end position="637"/>
    </location>
</feature>
<dbReference type="PROSITE" id="PS51194">
    <property type="entry name" value="HELICASE_CTER"/>
    <property type="match status" value="1"/>
</dbReference>
<reference evidence="25" key="1">
    <citation type="journal article" date="2021" name="bioRxiv">
        <title>Whole Genome Assembly and Annotation of Northern Wild Rice, Zizania palustris L., Supports a Whole Genome Duplication in the Zizania Genus.</title>
        <authorList>
            <person name="Haas M."/>
            <person name="Kono T."/>
            <person name="Macchietto M."/>
            <person name="Millas R."/>
            <person name="McGilp L."/>
            <person name="Shao M."/>
            <person name="Duquette J."/>
            <person name="Hirsch C.N."/>
            <person name="Kimball J."/>
        </authorList>
    </citation>
    <scope>NUCLEOTIDE SEQUENCE</scope>
    <source>
        <tissue evidence="25">Fresh leaf tissue</tissue>
    </source>
</reference>
<gene>
    <name evidence="25" type="ORF">GUJ93_ZPchr0006g40898</name>
</gene>
<feature type="short sequence motif" description="Q motif" evidence="20">
    <location>
        <begin position="725"/>
        <end position="753"/>
    </location>
</feature>
<evidence type="ECO:0000256" key="2">
    <source>
        <dbReference type="ARBA" id="ARBA00001946"/>
    </source>
</evidence>
<dbReference type="GO" id="GO:0003723">
    <property type="term" value="F:RNA binding"/>
    <property type="evidence" value="ECO:0007669"/>
    <property type="project" value="UniProtKB-KW"/>
</dbReference>
<evidence type="ECO:0000256" key="6">
    <source>
        <dbReference type="ARBA" id="ARBA00022695"/>
    </source>
</evidence>
<evidence type="ECO:0000259" key="24">
    <source>
        <dbReference type="PROSITE" id="PS51195"/>
    </source>
</evidence>
<dbReference type="PROSITE" id="PS51192">
    <property type="entry name" value="HELICASE_ATP_BIND_1"/>
    <property type="match status" value="1"/>
</dbReference>
<dbReference type="CDD" id="cd18787">
    <property type="entry name" value="SF2_C_DEAD"/>
    <property type="match status" value="1"/>
</dbReference>
<comment type="similarity">
    <text evidence="13">Belongs to the DEAD box helicase family. eIF4A subfamily.</text>
</comment>
<reference evidence="25" key="2">
    <citation type="submission" date="2021-02" db="EMBL/GenBank/DDBJ databases">
        <authorList>
            <person name="Kimball J.A."/>
            <person name="Haas M.W."/>
            <person name="Macchietto M."/>
            <person name="Kono T."/>
            <person name="Duquette J."/>
            <person name="Shao M."/>
        </authorList>
    </citation>
    <scope>NUCLEOTIDE SEQUENCE</scope>
    <source>
        <tissue evidence="25">Fresh leaf tissue</tissue>
    </source>
</reference>
<dbReference type="EC" id="3.6.4.13" evidence="3"/>
<dbReference type="InterPro" id="IPR001650">
    <property type="entry name" value="Helicase_C-like"/>
</dbReference>
<dbReference type="InterPro" id="IPR014014">
    <property type="entry name" value="RNA_helicase_DEAD_Q_motif"/>
</dbReference>
<dbReference type="Proteomes" id="UP000729402">
    <property type="component" value="Unassembled WGS sequence"/>
</dbReference>
<dbReference type="FunFam" id="3.40.50.300:FF:000089">
    <property type="entry name" value="Eukaryotic initiation factor 4A-II"/>
    <property type="match status" value="1"/>
</dbReference>
<comment type="similarity">
    <text evidence="14">Belongs to the USP family.</text>
</comment>
<evidence type="ECO:0000256" key="9">
    <source>
        <dbReference type="ARBA" id="ARBA00022806"/>
    </source>
</evidence>
<dbReference type="GO" id="GO:0003743">
    <property type="term" value="F:translation initiation factor activity"/>
    <property type="evidence" value="ECO:0007669"/>
    <property type="project" value="UniProtKB-KW"/>
</dbReference>
<keyword evidence="9" id="KW-0347">Helicase</keyword>
<keyword evidence="11" id="KW-0694">RNA-binding</keyword>
<dbReference type="InterPro" id="IPR039741">
    <property type="entry name" value="UDP-sugar_pyrophosphorylase"/>
</dbReference>
<dbReference type="GO" id="GO:0003724">
    <property type="term" value="F:RNA helicase activity"/>
    <property type="evidence" value="ECO:0007669"/>
    <property type="project" value="UniProtKB-EC"/>
</dbReference>
<evidence type="ECO:0000256" key="14">
    <source>
        <dbReference type="ARBA" id="ARBA00038047"/>
    </source>
</evidence>
<evidence type="ECO:0000256" key="18">
    <source>
        <dbReference type="ARBA" id="ARBA00059835"/>
    </source>
</evidence>
<proteinExistence type="inferred from homology"/>
<evidence type="ECO:0000256" key="20">
    <source>
        <dbReference type="PROSITE-ProRule" id="PRU00552"/>
    </source>
</evidence>
<evidence type="ECO:0000256" key="1">
    <source>
        <dbReference type="ARBA" id="ARBA00001936"/>
    </source>
</evidence>
<comment type="catalytic activity">
    <reaction evidence="17">
        <text>a monosaccharide 1-phosphate + UTP + H(+) = a UDP-monosaccharide + diphosphate</text>
        <dbReference type="Rhea" id="RHEA:13205"/>
        <dbReference type="ChEBI" id="CHEBI:15378"/>
        <dbReference type="ChEBI" id="CHEBI:33019"/>
        <dbReference type="ChEBI" id="CHEBI:46398"/>
        <dbReference type="ChEBI" id="CHEBI:140358"/>
        <dbReference type="ChEBI" id="CHEBI:140359"/>
        <dbReference type="EC" id="2.7.7.64"/>
    </reaction>
</comment>
<organism evidence="25 26">
    <name type="scientific">Zizania palustris</name>
    <name type="common">Northern wild rice</name>
    <dbReference type="NCBI Taxonomy" id="103762"/>
    <lineage>
        <taxon>Eukaryota</taxon>
        <taxon>Viridiplantae</taxon>
        <taxon>Streptophyta</taxon>
        <taxon>Embryophyta</taxon>
        <taxon>Tracheophyta</taxon>
        <taxon>Spermatophyta</taxon>
        <taxon>Magnoliopsida</taxon>
        <taxon>Liliopsida</taxon>
        <taxon>Poales</taxon>
        <taxon>Poaceae</taxon>
        <taxon>BOP clade</taxon>
        <taxon>Oryzoideae</taxon>
        <taxon>Oryzeae</taxon>
        <taxon>Zizaniinae</taxon>
        <taxon>Zizania</taxon>
    </lineage>
</organism>
<dbReference type="FunFam" id="3.90.550.10:FF:000091">
    <property type="entry name" value="UDP-sugar pyrophosphorylase"/>
    <property type="match status" value="1"/>
</dbReference>
<keyword evidence="4" id="KW-0396">Initiation factor</keyword>
<evidence type="ECO:0000256" key="12">
    <source>
        <dbReference type="ARBA" id="ARBA00022917"/>
    </source>
</evidence>
<feature type="domain" description="DEAD-box RNA helicase Q" evidence="24">
    <location>
        <begin position="725"/>
        <end position="753"/>
    </location>
</feature>
<dbReference type="PANTHER" id="PTHR11952:SF9">
    <property type="entry name" value="UDP-SUGAR PYROPHOSPHORYLASE"/>
    <property type="match status" value="1"/>
</dbReference>
<accession>A0A8J5SZ17</accession>
<evidence type="ECO:0000256" key="4">
    <source>
        <dbReference type="ARBA" id="ARBA00022540"/>
    </source>
</evidence>
<keyword evidence="26" id="KW-1185">Reference proteome</keyword>
<comment type="cofactor">
    <cofactor evidence="2">
        <name>Mg(2+)</name>
        <dbReference type="ChEBI" id="CHEBI:18420"/>
    </cofactor>
</comment>
<dbReference type="PROSITE" id="PS51195">
    <property type="entry name" value="Q_MOTIF"/>
    <property type="match status" value="1"/>
</dbReference>
<dbReference type="PANTHER" id="PTHR11952">
    <property type="entry name" value="UDP- GLUCOSE PYROPHOSPHORYLASE"/>
    <property type="match status" value="1"/>
</dbReference>
<evidence type="ECO:0000256" key="19">
    <source>
        <dbReference type="ARBA" id="ARBA00067124"/>
    </source>
</evidence>
<dbReference type="SMART" id="SM00487">
    <property type="entry name" value="DEXDc"/>
    <property type="match status" value="1"/>
</dbReference>
<dbReference type="Pfam" id="PF00271">
    <property type="entry name" value="Helicase_C"/>
    <property type="match status" value="1"/>
</dbReference>
<dbReference type="CDD" id="cd17939">
    <property type="entry name" value="DEADc_EIF4A"/>
    <property type="match status" value="1"/>
</dbReference>
<dbReference type="CDD" id="cd06424">
    <property type="entry name" value="UGGPase"/>
    <property type="match status" value="1"/>
</dbReference>
<evidence type="ECO:0000313" key="25">
    <source>
        <dbReference type="EMBL" id="KAG8074744.1"/>
    </source>
</evidence>
<comment type="caution">
    <text evidence="25">The sequence shown here is derived from an EMBL/GenBank/DDBJ whole genome shotgun (WGS) entry which is preliminary data.</text>
</comment>
<comment type="cofactor">
    <cofactor evidence="1">
        <name>Mn(2+)</name>
        <dbReference type="ChEBI" id="CHEBI:29035"/>
    </cofactor>
</comment>
<dbReference type="OrthoDB" id="532420at2759"/>
<evidence type="ECO:0000256" key="15">
    <source>
        <dbReference type="ARBA" id="ARBA00039080"/>
    </source>
</evidence>
<comment type="function">
    <text evidence="18">May function as the terminal enzyme of the myo-inositol oxidation (MIO) pathway. May also play a role in the salvage pathway for synthesis of nucleotide sugars.</text>
</comment>
<keyword evidence="12" id="KW-0648">Protein biosynthesis</keyword>
<dbReference type="EMBL" id="JAAALK010000283">
    <property type="protein sequence ID" value="KAG8074744.1"/>
    <property type="molecule type" value="Genomic_DNA"/>
</dbReference>
<dbReference type="InterPro" id="IPR014001">
    <property type="entry name" value="Helicase_ATP-bd"/>
</dbReference>
<evidence type="ECO:0000256" key="16">
    <source>
        <dbReference type="ARBA" id="ARBA00047984"/>
    </source>
</evidence>
<dbReference type="InterPro" id="IPR011545">
    <property type="entry name" value="DEAD/DEAH_box_helicase_dom"/>
</dbReference>
<evidence type="ECO:0000256" key="17">
    <source>
        <dbReference type="ARBA" id="ARBA00048259"/>
    </source>
</evidence>
<dbReference type="GO" id="GO:0016787">
    <property type="term" value="F:hydrolase activity"/>
    <property type="evidence" value="ECO:0007669"/>
    <property type="project" value="UniProtKB-KW"/>
</dbReference>
<keyword evidence="5" id="KW-0808">Transferase</keyword>
<dbReference type="PROSITE" id="PS00039">
    <property type="entry name" value="DEAD_ATP_HELICASE"/>
    <property type="match status" value="1"/>
</dbReference>
<keyword evidence="10" id="KW-0067">ATP-binding</keyword>
<dbReference type="GO" id="GO:0005524">
    <property type="term" value="F:ATP binding"/>
    <property type="evidence" value="ECO:0007669"/>
    <property type="project" value="UniProtKB-KW"/>
</dbReference>
<evidence type="ECO:0000256" key="21">
    <source>
        <dbReference type="SAM" id="MobiDB-lite"/>
    </source>
</evidence>
<evidence type="ECO:0000259" key="23">
    <source>
        <dbReference type="PROSITE" id="PS51194"/>
    </source>
</evidence>
<protein>
    <recommendedName>
        <fullName evidence="19">UDP-sugar pyrophosphorylase</fullName>
        <ecNumber evidence="15">2.7.7.64</ecNumber>
        <ecNumber evidence="3">3.6.4.13</ecNumber>
    </recommendedName>
</protein>
<keyword evidence="6" id="KW-0548">Nucleotidyltransferase</keyword>
<sequence length="1066" mass="118715">MDSNCDGISGGGDWTEACAPLRRNLQLLAPDEVELSKILLDEGQSHLFEHWPEPGVDDDKKRNFFDQVRRLNSSYPGGLASYIQNARKLLADSKAGKNPYDGFTPSVPSGEVLTFGDDNFISLEEAGVKEAHYAAFVLVAGGLGERLGYKGIKVALPRETTTGRCFLQHYIESILALQEASCKLVEGKCNTKIPFVIMTSDDTNSLTIKLLESNSYFGMEPSQVNILKQEKVACLADNDARLALDPNNKYKIQTKPHGHGDVHSLLFSSGLLEQWKSTGRKWVLFFQDTNGLLFNAIPSALGVSATKGYNVNSLAVPRKAKEAIGGITKLTHVDGRSMVINVEYNQLDPLLRATGHPDGDANCETGYSPYPGNINQLILELGPYIEELKKTHGAISEFVNPKYTDSTKTAFKSSTRLECMMQDYPKTLPPSANVGFTVMDAWLAYAPVKNNPEDAAKVPKGNPYHSATSGEMAIYRANSLILRKAGEQIADPVIDTFNGQEVEVWPRITWSPRWGLVFKDVKAKVRGNSSVSQRSALVINGKNIVIEGLSLDGALVVNAIDEAEVKVTGQVDNKGWTIQHVDHKDISENEEIRIRGFKLEKVEQLELNYTEPGKPKNKGPIRPTSDQTRAHKAHGEKPYRISLRFPSLKRRLRRRRRNPLVSLSCSRRRIIPPSQPTSPPGASVMAGMAPEGSQFDAKHYDSKMQELLNQGETEEFFTTYDEVHESFDDMGLQENLLRGIYAYGFEKPSAIQQRGIVPFCKGLDVIQQAQSGTGKTATFCSGILQQLDYGVVECQSLVLAPTRELAQQIEKVMRALGDYLGVKVHACVGGTSVREDQRILASGVHVVVGTPGRVFDMLRRQSLRPDYIKMFVLDEADEMLSRGFKDQIYDIFQLLPSKIQVGVFSATMPPEALEITQWKLDTLCDLYETLAITQSVIFVNTRRKVDWLTDKMRGRDHTVSATHGDMDQNTRDIIMREFRSGSSRVLITTDLLARGIDVQQVSLVINYDLPTQPENYLHRIGRSGRFGRKGVAINFVTRDDERMLFDIQKFYNVVVEELPSNVADLL</sequence>
<evidence type="ECO:0000256" key="7">
    <source>
        <dbReference type="ARBA" id="ARBA00022741"/>
    </source>
</evidence>
<dbReference type="SMART" id="SM00490">
    <property type="entry name" value="HELICc"/>
    <property type="match status" value="1"/>
</dbReference>
<dbReference type="EC" id="2.7.7.64" evidence="15"/>
<comment type="catalytic activity">
    <reaction evidence="16">
        <text>ATP + H2O = ADP + phosphate + H(+)</text>
        <dbReference type="Rhea" id="RHEA:13065"/>
        <dbReference type="ChEBI" id="CHEBI:15377"/>
        <dbReference type="ChEBI" id="CHEBI:15378"/>
        <dbReference type="ChEBI" id="CHEBI:30616"/>
        <dbReference type="ChEBI" id="CHEBI:43474"/>
        <dbReference type="ChEBI" id="CHEBI:456216"/>
        <dbReference type="EC" id="3.6.4.13"/>
    </reaction>
</comment>
<evidence type="ECO:0000313" key="26">
    <source>
        <dbReference type="Proteomes" id="UP000729402"/>
    </source>
</evidence>
<dbReference type="FunFam" id="2.160.10.30:FF:000001">
    <property type="entry name" value="UDP-sugar pyrophosphorylase"/>
    <property type="match status" value="1"/>
</dbReference>
<evidence type="ECO:0000259" key="22">
    <source>
        <dbReference type="PROSITE" id="PS51192"/>
    </source>
</evidence>
<dbReference type="GO" id="GO:0051748">
    <property type="term" value="F:UTP-monosaccharide-1-phosphate uridylyltransferase activity"/>
    <property type="evidence" value="ECO:0007669"/>
    <property type="project" value="UniProtKB-EC"/>
</dbReference>
<evidence type="ECO:0000256" key="13">
    <source>
        <dbReference type="ARBA" id="ARBA00024352"/>
    </source>
</evidence>